<dbReference type="RefSeq" id="WP_058499112.1">
    <property type="nucleotide sequence ID" value="NZ_CAAAHW010000003.1"/>
</dbReference>
<reference evidence="1 3" key="1">
    <citation type="submission" date="2015-11" db="EMBL/GenBank/DDBJ databases">
        <title>Genomic analysis of 38 Legionella species identifies large and diverse effector repertoires.</title>
        <authorList>
            <person name="Burstein D."/>
            <person name="Amaro F."/>
            <person name="Zusman T."/>
            <person name="Lifshitz Z."/>
            <person name="Cohen O."/>
            <person name="Gilbert J.A."/>
            <person name="Pupko T."/>
            <person name="Shuman H.A."/>
            <person name="Segal G."/>
        </authorList>
    </citation>
    <scope>NUCLEOTIDE SEQUENCE [LARGE SCALE GENOMIC DNA]</scope>
    <source>
        <strain evidence="1 3">Lyon 8420412</strain>
    </source>
</reference>
<keyword evidence="3" id="KW-1185">Reference proteome</keyword>
<gene>
    <name evidence="1" type="ORF">Lgra_2008</name>
    <name evidence="2" type="ORF">NCTC12388_01600</name>
</gene>
<evidence type="ECO:0000313" key="3">
    <source>
        <dbReference type="Proteomes" id="UP000054691"/>
    </source>
</evidence>
<dbReference type="OrthoDB" id="5652878at2"/>
<evidence type="ECO:0000313" key="4">
    <source>
        <dbReference type="Proteomes" id="UP000254476"/>
    </source>
</evidence>
<organism evidence="2 4">
    <name type="scientific">Legionella gratiana</name>
    <dbReference type="NCBI Taxonomy" id="45066"/>
    <lineage>
        <taxon>Bacteria</taxon>
        <taxon>Pseudomonadati</taxon>
        <taxon>Pseudomonadota</taxon>
        <taxon>Gammaproteobacteria</taxon>
        <taxon>Legionellales</taxon>
        <taxon>Legionellaceae</taxon>
        <taxon>Legionella</taxon>
    </lineage>
</organism>
<dbReference type="Proteomes" id="UP000054691">
    <property type="component" value="Unassembled WGS sequence"/>
</dbReference>
<dbReference type="AlphaFoldDB" id="A0A378J9U1"/>
<reference evidence="2 4" key="2">
    <citation type="submission" date="2018-06" db="EMBL/GenBank/DDBJ databases">
        <authorList>
            <consortium name="Pathogen Informatics"/>
            <person name="Doyle S."/>
        </authorList>
    </citation>
    <scope>NUCLEOTIDE SEQUENCE [LARGE SCALE GENOMIC DNA]</scope>
    <source>
        <strain evidence="2 4">NCTC12388</strain>
    </source>
</reference>
<dbReference type="Proteomes" id="UP000254476">
    <property type="component" value="Unassembled WGS sequence"/>
</dbReference>
<proteinExistence type="predicted"/>
<evidence type="ECO:0000313" key="2">
    <source>
        <dbReference type="EMBL" id="STX44614.1"/>
    </source>
</evidence>
<evidence type="ECO:0000313" key="1">
    <source>
        <dbReference type="EMBL" id="KTD11042.1"/>
    </source>
</evidence>
<protein>
    <submittedName>
        <fullName evidence="2">Uncharacterized protein</fullName>
    </submittedName>
</protein>
<name>A0A378J9U1_9GAMM</name>
<accession>A0A378J9U1</accession>
<dbReference type="EMBL" id="LNYE01000022">
    <property type="protein sequence ID" value="KTD11042.1"/>
    <property type="molecule type" value="Genomic_DNA"/>
</dbReference>
<sequence>MKFEKIEQFLHQAGFQFIQEGIGFGAVKGRPSYLYQKNISGSTPQMVQLATSSENKDDVYPIFSINVPQKVRDSIYNILNDKVIEQEHIMGFK</sequence>
<dbReference type="EMBL" id="UGOB01000001">
    <property type="protein sequence ID" value="STX44614.1"/>
    <property type="molecule type" value="Genomic_DNA"/>
</dbReference>